<dbReference type="GO" id="GO:0000160">
    <property type="term" value="P:phosphorelay signal transduction system"/>
    <property type="evidence" value="ECO:0007669"/>
    <property type="project" value="UniProtKB-KW"/>
</dbReference>
<dbReference type="PROSITE" id="PS50110">
    <property type="entry name" value="RESPONSE_REGULATORY"/>
    <property type="match status" value="1"/>
</dbReference>
<dbReference type="InterPro" id="IPR011006">
    <property type="entry name" value="CheY-like_superfamily"/>
</dbReference>
<keyword evidence="1 3" id="KW-0597">Phosphoprotein</keyword>
<dbReference type="SUPFAM" id="SSF52172">
    <property type="entry name" value="CheY-like"/>
    <property type="match status" value="1"/>
</dbReference>
<accession>A0A4P6PCI0</accession>
<dbReference type="InterPro" id="IPR050595">
    <property type="entry name" value="Bact_response_regulator"/>
</dbReference>
<dbReference type="EMBL" id="CP034759">
    <property type="protein sequence ID" value="QBG37462.1"/>
    <property type="molecule type" value="Genomic_DNA"/>
</dbReference>
<evidence type="ECO:0000313" key="5">
    <source>
        <dbReference type="EMBL" id="QBG37462.1"/>
    </source>
</evidence>
<feature type="modified residue" description="4-aspartylphosphate" evidence="3">
    <location>
        <position position="51"/>
    </location>
</feature>
<protein>
    <submittedName>
        <fullName evidence="5">Response regulator</fullName>
    </submittedName>
</protein>
<evidence type="ECO:0000256" key="2">
    <source>
        <dbReference type="ARBA" id="ARBA00023012"/>
    </source>
</evidence>
<proteinExistence type="predicted"/>
<dbReference type="Pfam" id="PF00072">
    <property type="entry name" value="Response_reg"/>
    <property type="match status" value="1"/>
</dbReference>
<dbReference type="Gene3D" id="3.40.50.2300">
    <property type="match status" value="1"/>
</dbReference>
<sequence length="131" mass="14591">MKILVVDDKLSVQETLTNLLCQHGHQVDVSTNGLDAFEKAQKNDYQLYIIDHLMPLMNGVQLVKNLKQTEHCATTPVLFMTTQGISEAESLPEYTLFNDVITKPLNNEALLKKLYSLGAVPSPTEFTIIAS</sequence>
<reference evidence="5 6" key="1">
    <citation type="submission" date="2018-12" db="EMBL/GenBank/DDBJ databases">
        <title>Complete genome of Litorilituus sediminis.</title>
        <authorList>
            <person name="Liu A."/>
            <person name="Rong J."/>
        </authorList>
    </citation>
    <scope>NUCLEOTIDE SEQUENCE [LARGE SCALE GENOMIC DNA]</scope>
    <source>
        <strain evidence="5 6">JCM 17549</strain>
    </source>
</reference>
<dbReference type="KEGG" id="lsd:EMK97_17830"/>
<dbReference type="InterPro" id="IPR001789">
    <property type="entry name" value="Sig_transdc_resp-reg_receiver"/>
</dbReference>
<feature type="domain" description="Response regulatory" evidence="4">
    <location>
        <begin position="2"/>
        <end position="118"/>
    </location>
</feature>
<evidence type="ECO:0000256" key="1">
    <source>
        <dbReference type="ARBA" id="ARBA00022553"/>
    </source>
</evidence>
<keyword evidence="6" id="KW-1185">Reference proteome</keyword>
<gene>
    <name evidence="5" type="ORF">EMK97_17830</name>
</gene>
<dbReference type="Proteomes" id="UP000290244">
    <property type="component" value="Chromosome"/>
</dbReference>
<dbReference type="CDD" id="cd17546">
    <property type="entry name" value="REC_hyHK_CKI1_RcsC-like"/>
    <property type="match status" value="1"/>
</dbReference>
<evidence type="ECO:0000256" key="3">
    <source>
        <dbReference type="PROSITE-ProRule" id="PRU00169"/>
    </source>
</evidence>
<evidence type="ECO:0000313" key="6">
    <source>
        <dbReference type="Proteomes" id="UP000290244"/>
    </source>
</evidence>
<dbReference type="OrthoDB" id="9800897at2"/>
<dbReference type="PANTHER" id="PTHR44591">
    <property type="entry name" value="STRESS RESPONSE REGULATOR PROTEIN 1"/>
    <property type="match status" value="1"/>
</dbReference>
<dbReference type="SMART" id="SM00448">
    <property type="entry name" value="REC"/>
    <property type="match status" value="1"/>
</dbReference>
<name>A0A4P6PCI0_9GAMM</name>
<dbReference type="PANTHER" id="PTHR44591:SF14">
    <property type="entry name" value="PROTEIN PILG"/>
    <property type="match status" value="1"/>
</dbReference>
<keyword evidence="2" id="KW-0902">Two-component regulatory system</keyword>
<dbReference type="AlphaFoldDB" id="A0A4P6PCI0"/>
<evidence type="ECO:0000259" key="4">
    <source>
        <dbReference type="PROSITE" id="PS50110"/>
    </source>
</evidence>
<dbReference type="RefSeq" id="WP_130604124.1">
    <property type="nucleotide sequence ID" value="NZ_CP034759.1"/>
</dbReference>
<organism evidence="5 6">
    <name type="scientific">Litorilituus sediminis</name>
    <dbReference type="NCBI Taxonomy" id="718192"/>
    <lineage>
        <taxon>Bacteria</taxon>
        <taxon>Pseudomonadati</taxon>
        <taxon>Pseudomonadota</taxon>
        <taxon>Gammaproteobacteria</taxon>
        <taxon>Alteromonadales</taxon>
        <taxon>Colwelliaceae</taxon>
        <taxon>Litorilituus</taxon>
    </lineage>
</organism>